<accession>A0A9J5W083</accession>
<feature type="region of interest" description="Disordered" evidence="1">
    <location>
        <begin position="1"/>
        <end position="37"/>
    </location>
</feature>
<feature type="compositionally biased region" description="Basic and acidic residues" evidence="1">
    <location>
        <begin position="14"/>
        <end position="26"/>
    </location>
</feature>
<gene>
    <name evidence="2" type="ORF">H5410_064090</name>
</gene>
<evidence type="ECO:0000313" key="3">
    <source>
        <dbReference type="Proteomes" id="UP000824120"/>
    </source>
</evidence>
<proteinExistence type="predicted"/>
<comment type="caution">
    <text evidence="2">The sequence shown here is derived from an EMBL/GenBank/DDBJ whole genome shotgun (WGS) entry which is preliminary data.</text>
</comment>
<protein>
    <submittedName>
        <fullName evidence="2">Uncharacterized protein</fullName>
    </submittedName>
</protein>
<evidence type="ECO:0000313" key="2">
    <source>
        <dbReference type="EMBL" id="KAG5568891.1"/>
    </source>
</evidence>
<dbReference type="AlphaFoldDB" id="A0A9J5W083"/>
<sequence>MANQSSTKRKSKKEVKASSKAKDAKTQKKKDRKVAPPISQPTLPMLCISFAFNLDINKTDIINWAALNAYKDNKTGELLGPQHSFEVKFARDIMQKESDSLAVLYPPNFTYIFHSIGNAKARYVSENDDPTRLKDVFIPLADEELINVE</sequence>
<organism evidence="2 3">
    <name type="scientific">Solanum commersonii</name>
    <name type="common">Commerson's wild potato</name>
    <name type="synonym">Commerson's nightshade</name>
    <dbReference type="NCBI Taxonomy" id="4109"/>
    <lineage>
        <taxon>Eukaryota</taxon>
        <taxon>Viridiplantae</taxon>
        <taxon>Streptophyta</taxon>
        <taxon>Embryophyta</taxon>
        <taxon>Tracheophyta</taxon>
        <taxon>Spermatophyta</taxon>
        <taxon>Magnoliopsida</taxon>
        <taxon>eudicotyledons</taxon>
        <taxon>Gunneridae</taxon>
        <taxon>Pentapetalae</taxon>
        <taxon>asterids</taxon>
        <taxon>lamiids</taxon>
        <taxon>Solanales</taxon>
        <taxon>Solanaceae</taxon>
        <taxon>Solanoideae</taxon>
        <taxon>Solaneae</taxon>
        <taxon>Solanum</taxon>
    </lineage>
</organism>
<reference evidence="2" key="1">
    <citation type="submission" date="2020-09" db="EMBL/GenBank/DDBJ databases">
        <title>De no assembly of potato wild relative species, Solanum commersonii.</title>
        <authorList>
            <person name="Cho K."/>
        </authorList>
    </citation>
    <scope>NUCLEOTIDE SEQUENCE</scope>
    <source>
        <strain evidence="2">LZ3.2</strain>
        <tissue evidence="2">Leaf</tissue>
    </source>
</reference>
<evidence type="ECO:0000256" key="1">
    <source>
        <dbReference type="SAM" id="MobiDB-lite"/>
    </source>
</evidence>
<name>A0A9J5W083_SOLCO</name>
<dbReference type="Proteomes" id="UP000824120">
    <property type="component" value="Unassembled WGS sequence"/>
</dbReference>
<keyword evidence="3" id="KW-1185">Reference proteome</keyword>
<dbReference type="EMBL" id="JACXVP010000024">
    <property type="protein sequence ID" value="KAG5568891.1"/>
    <property type="molecule type" value="Genomic_DNA"/>
</dbReference>